<evidence type="ECO:0000313" key="2">
    <source>
        <dbReference type="EMBL" id="MDI6450992.1"/>
    </source>
</evidence>
<keyword evidence="1" id="KW-0812">Transmembrane</keyword>
<accession>A0AAW6TZL2</accession>
<dbReference type="AlphaFoldDB" id="A0AAW6TZL2"/>
<evidence type="ECO:0000256" key="1">
    <source>
        <dbReference type="SAM" id="Phobius"/>
    </source>
</evidence>
<dbReference type="InterPro" id="IPR005230">
    <property type="entry name" value="TraB_bac"/>
</dbReference>
<keyword evidence="3" id="KW-1185">Reference proteome</keyword>
<dbReference type="PANTHER" id="PTHR21530:SF7">
    <property type="entry name" value="TRAB DOMAIN-CONTAINING PROTEIN"/>
    <property type="match status" value="1"/>
</dbReference>
<keyword evidence="1" id="KW-1133">Transmembrane helix</keyword>
<dbReference type="RefSeq" id="WP_349246401.1">
    <property type="nucleotide sequence ID" value="NZ_JASCXX010000027.1"/>
</dbReference>
<gene>
    <name evidence="2" type="ORF">QJ522_18165</name>
</gene>
<feature type="transmembrane region" description="Helical" evidence="1">
    <location>
        <begin position="308"/>
        <end position="332"/>
    </location>
</feature>
<dbReference type="Proteomes" id="UP001431776">
    <property type="component" value="Unassembled WGS sequence"/>
</dbReference>
<keyword evidence="1" id="KW-0472">Membrane</keyword>
<name>A0AAW6TZL2_9BACT</name>
<feature type="transmembrane region" description="Helical" evidence="1">
    <location>
        <begin position="254"/>
        <end position="272"/>
    </location>
</feature>
<dbReference type="EMBL" id="JASCXX010000027">
    <property type="protein sequence ID" value="MDI6450992.1"/>
    <property type="molecule type" value="Genomic_DNA"/>
</dbReference>
<dbReference type="NCBIfam" id="TIGR00261">
    <property type="entry name" value="traB"/>
    <property type="match status" value="1"/>
</dbReference>
<dbReference type="InterPro" id="IPR046345">
    <property type="entry name" value="TraB_PrgY-like"/>
</dbReference>
<feature type="transmembrane region" description="Helical" evidence="1">
    <location>
        <begin position="365"/>
        <end position="389"/>
    </location>
</feature>
<protein>
    <submittedName>
        <fullName evidence="2">TraB/GumN family protein</fullName>
    </submittedName>
</protein>
<feature type="transmembrane region" description="Helical" evidence="1">
    <location>
        <begin position="284"/>
        <end position="302"/>
    </location>
</feature>
<proteinExistence type="predicted"/>
<sequence length="392" mass="43292">METTDNIALPERVSHIRAADRDIYLVGTAHLSKDSVEDVRTMVERVKPDAICIELCQGRYQAMTQADNWAKMDIFKIVRQKKATFLLAQLIMTSFYRRLGEKLGIQPGAEMLKGIELAEQTGAQLVLADRDIEITLKRVWGYLSFWSKFKLFLHMATGVLVREEIDSDMIETLKKQDQLEAVMAEFAAKYPEIKRRLIDERDTYLAEKIRTAPGKTIVAVVGAGHVPGITPQVHEPHALDELMELPTKSVWPTIIKWGVPLAILMLIAYGFTKGADHGFQNITIWFLVNGVLSALGAAVALAHPLTVLSAFLAAPLTSLNPLFAAGWVAGIVQALIKRPKVSDLEDLPDAIGSVRGFWTNPVTRILLVVALANLGSMIGTYIAGVWIAARSV</sequence>
<dbReference type="CDD" id="cd14726">
    <property type="entry name" value="TraB_PrgY-like"/>
    <property type="match status" value="1"/>
</dbReference>
<evidence type="ECO:0000313" key="3">
    <source>
        <dbReference type="Proteomes" id="UP001431776"/>
    </source>
</evidence>
<dbReference type="InterPro" id="IPR002816">
    <property type="entry name" value="TraB/PrgY/GumN_fam"/>
</dbReference>
<dbReference type="Pfam" id="PF01963">
    <property type="entry name" value="TraB_PrgY_gumN"/>
    <property type="match status" value="1"/>
</dbReference>
<dbReference type="PANTHER" id="PTHR21530">
    <property type="entry name" value="PHEROMONE SHUTDOWN PROTEIN"/>
    <property type="match status" value="1"/>
</dbReference>
<comment type="caution">
    <text evidence="2">The sequence shown here is derived from an EMBL/GenBank/DDBJ whole genome shotgun (WGS) entry which is preliminary data.</text>
</comment>
<organism evidence="2 3">
    <name type="scientific">Anaerobaca lacustris</name>
    <dbReference type="NCBI Taxonomy" id="3044600"/>
    <lineage>
        <taxon>Bacteria</taxon>
        <taxon>Pseudomonadati</taxon>
        <taxon>Planctomycetota</taxon>
        <taxon>Phycisphaerae</taxon>
        <taxon>Sedimentisphaerales</taxon>
        <taxon>Anaerobacaceae</taxon>
        <taxon>Anaerobaca</taxon>
    </lineage>
</organism>
<reference evidence="2" key="1">
    <citation type="submission" date="2023-05" db="EMBL/GenBank/DDBJ databases">
        <title>Anaerotaeda fermentans gen. nov., sp. nov., a novel anaerobic planctomycete of the new family within the order Sedimentisphaerales isolated from Taman Peninsula, Russia.</title>
        <authorList>
            <person name="Khomyakova M.A."/>
            <person name="Merkel A.Y."/>
            <person name="Slobodkin A.I."/>
        </authorList>
    </citation>
    <scope>NUCLEOTIDE SEQUENCE</scope>
    <source>
        <strain evidence="2">M17dextr</strain>
    </source>
</reference>